<protein>
    <submittedName>
        <fullName evidence="1">Uncharacterized protein</fullName>
    </submittedName>
</protein>
<dbReference type="AlphaFoldDB" id="A0A1G6DI90"/>
<dbReference type="NCBIfam" id="NF041863">
    <property type="entry name" value="DVU0524_fam"/>
    <property type="match status" value="1"/>
</dbReference>
<dbReference type="EMBL" id="FMXO01000012">
    <property type="protein sequence ID" value="SDB44819.1"/>
    <property type="molecule type" value="Genomic_DNA"/>
</dbReference>
<reference evidence="1 2" key="1">
    <citation type="submission" date="2016-10" db="EMBL/GenBank/DDBJ databases">
        <authorList>
            <person name="de Groot N.N."/>
        </authorList>
    </citation>
    <scope>NUCLEOTIDE SEQUENCE [LARGE SCALE GENOMIC DNA]</scope>
    <source>
        <strain evidence="1 2">ASO4-2</strain>
    </source>
</reference>
<gene>
    <name evidence="1" type="ORF">SAMN05660653_02156</name>
</gene>
<dbReference type="OrthoDB" id="5471208at2"/>
<dbReference type="RefSeq" id="WP_092121317.1">
    <property type="nucleotide sequence ID" value="NZ_FMXO01000012.1"/>
</dbReference>
<keyword evidence="2" id="KW-1185">Reference proteome</keyword>
<evidence type="ECO:0000313" key="2">
    <source>
        <dbReference type="Proteomes" id="UP000198771"/>
    </source>
</evidence>
<accession>A0A1G6DI90</accession>
<proteinExistence type="predicted"/>
<dbReference type="InterPro" id="IPR049840">
    <property type="entry name" value="DVU0524-like"/>
</dbReference>
<organism evidence="1 2">
    <name type="scientific">Desulfonatronum thiosulfatophilum</name>
    <dbReference type="NCBI Taxonomy" id="617002"/>
    <lineage>
        <taxon>Bacteria</taxon>
        <taxon>Pseudomonadati</taxon>
        <taxon>Thermodesulfobacteriota</taxon>
        <taxon>Desulfovibrionia</taxon>
        <taxon>Desulfovibrionales</taxon>
        <taxon>Desulfonatronaceae</taxon>
        <taxon>Desulfonatronum</taxon>
    </lineage>
</organism>
<dbReference type="Proteomes" id="UP000198771">
    <property type="component" value="Unassembled WGS sequence"/>
</dbReference>
<evidence type="ECO:0000313" key="1">
    <source>
        <dbReference type="EMBL" id="SDB44819.1"/>
    </source>
</evidence>
<sequence>MTIKPFQVQNMLRHYGQHLDQGRRMARYRMLLQRASPEDVVNLSQDGRRKQLVEKIAAEIMDSLMVSGSSNPVVLEIKEELEREFGFGMEFRYLPLEPELQILRKEGEELTEVVGEEKQTILQRFWRITLAKVNETML</sequence>
<name>A0A1G6DI90_9BACT</name>
<dbReference type="STRING" id="617002.SAMN05660653_02156"/>